<protein>
    <recommendedName>
        <fullName evidence="1">FAR1 domain-containing protein</fullName>
    </recommendedName>
</protein>
<dbReference type="InterPro" id="IPR004330">
    <property type="entry name" value="FAR1_DNA_bnd_dom"/>
</dbReference>
<comment type="caution">
    <text evidence="2">The sequence shown here is derived from an EMBL/GenBank/DDBJ whole genome shotgun (WGS) entry which is preliminary data.</text>
</comment>
<dbReference type="AlphaFoldDB" id="A0A9Q1JIC6"/>
<accession>A0A9Q1JIC6</accession>
<organism evidence="2 3">
    <name type="scientific">Carnegiea gigantea</name>
    <dbReference type="NCBI Taxonomy" id="171969"/>
    <lineage>
        <taxon>Eukaryota</taxon>
        <taxon>Viridiplantae</taxon>
        <taxon>Streptophyta</taxon>
        <taxon>Embryophyta</taxon>
        <taxon>Tracheophyta</taxon>
        <taxon>Spermatophyta</taxon>
        <taxon>Magnoliopsida</taxon>
        <taxon>eudicotyledons</taxon>
        <taxon>Gunneridae</taxon>
        <taxon>Pentapetalae</taxon>
        <taxon>Caryophyllales</taxon>
        <taxon>Cactineae</taxon>
        <taxon>Cactaceae</taxon>
        <taxon>Cactoideae</taxon>
        <taxon>Echinocereeae</taxon>
        <taxon>Carnegiea</taxon>
    </lineage>
</organism>
<evidence type="ECO:0000259" key="1">
    <source>
        <dbReference type="Pfam" id="PF03101"/>
    </source>
</evidence>
<dbReference type="PANTHER" id="PTHR46328:SF30">
    <property type="entry name" value="OS04G0641500 PROTEIN"/>
    <property type="match status" value="1"/>
</dbReference>
<dbReference type="PANTHER" id="PTHR46328">
    <property type="entry name" value="FAR-RED IMPAIRED RESPONSIVE (FAR1) FAMILY PROTEIN-RELATED"/>
    <property type="match status" value="1"/>
</dbReference>
<dbReference type="Pfam" id="PF03101">
    <property type="entry name" value="FAR1"/>
    <property type="match status" value="1"/>
</dbReference>
<dbReference type="EMBL" id="JAKOGI010001784">
    <property type="protein sequence ID" value="KAJ8424069.1"/>
    <property type="molecule type" value="Genomic_DNA"/>
</dbReference>
<dbReference type="Proteomes" id="UP001153076">
    <property type="component" value="Unassembled WGS sequence"/>
</dbReference>
<evidence type="ECO:0000313" key="2">
    <source>
        <dbReference type="EMBL" id="KAJ8424069.1"/>
    </source>
</evidence>
<dbReference type="OrthoDB" id="691593at2759"/>
<reference evidence="2" key="1">
    <citation type="submission" date="2022-04" db="EMBL/GenBank/DDBJ databases">
        <title>Carnegiea gigantea Genome sequencing and assembly v2.</title>
        <authorList>
            <person name="Copetti D."/>
            <person name="Sanderson M.J."/>
            <person name="Burquez A."/>
            <person name="Wojciechowski M.F."/>
        </authorList>
    </citation>
    <scope>NUCLEOTIDE SEQUENCE</scope>
    <source>
        <strain evidence="2">SGP5-SGP5p</strain>
        <tissue evidence="2">Aerial part</tissue>
    </source>
</reference>
<gene>
    <name evidence="2" type="ORF">Cgig2_028742</name>
</gene>
<evidence type="ECO:0000313" key="3">
    <source>
        <dbReference type="Proteomes" id="UP001153076"/>
    </source>
</evidence>
<keyword evidence="3" id="KW-1185">Reference proteome</keyword>
<name>A0A9Q1JIC6_9CARY</name>
<feature type="domain" description="FAR1" evidence="1">
    <location>
        <begin position="35"/>
        <end position="98"/>
    </location>
</feature>
<sequence>MQESYACYQRVATLLRGGVETKTRLEFSNLEKYEKFYKSYAHHVGFSVRKSSFKMGKEGIKNYRYFVCSKQGFKQTQANVNSNRKVKLTKEGCNAMLEFLDCMQIAGRDHEKLILVRKRIQNVLKELKELAGGTSESKMSELKSFIRSSAPERIDILPPKHCHTKGSGKRLKGGKEKAIEQQQKRKRICKVCGEQSYHEVVTVLQNYLHNLR</sequence>
<proteinExistence type="predicted"/>